<dbReference type="Gene3D" id="3.40.605.10">
    <property type="entry name" value="Aldehyde Dehydrogenase, Chain A, domain 1"/>
    <property type="match status" value="1"/>
</dbReference>
<sequence length="68" mass="7189">MSGTVFSRDPEHAHAVGRRMLTGNVGINGLTVAPNIPFGGYKLSGFGREGKPEGLASFQEIQALYLLG</sequence>
<keyword evidence="5" id="KW-1185">Reference proteome</keyword>
<name>A0ABX3X9Q9_9BRAD</name>
<evidence type="ECO:0000256" key="1">
    <source>
        <dbReference type="ARBA" id="ARBA00009986"/>
    </source>
</evidence>
<gene>
    <name evidence="4" type="ORF">BST63_06800</name>
</gene>
<comment type="caution">
    <text evidence="4">The sequence shown here is derived from an EMBL/GenBank/DDBJ whole genome shotgun (WGS) entry which is preliminary data.</text>
</comment>
<dbReference type="InterPro" id="IPR016161">
    <property type="entry name" value="Ald_DH/histidinol_DH"/>
</dbReference>
<dbReference type="Proteomes" id="UP000193884">
    <property type="component" value="Unassembled WGS sequence"/>
</dbReference>
<dbReference type="InterPro" id="IPR015590">
    <property type="entry name" value="Aldehyde_DH_dom"/>
</dbReference>
<dbReference type="PANTHER" id="PTHR42804">
    <property type="entry name" value="ALDEHYDE DEHYDROGENASE"/>
    <property type="match status" value="1"/>
</dbReference>
<dbReference type="InterPro" id="IPR016163">
    <property type="entry name" value="Ald_DH_C"/>
</dbReference>
<dbReference type="Pfam" id="PF00171">
    <property type="entry name" value="Aldedh"/>
    <property type="match status" value="1"/>
</dbReference>
<evidence type="ECO:0000313" key="5">
    <source>
        <dbReference type="Proteomes" id="UP000193884"/>
    </source>
</evidence>
<evidence type="ECO:0000313" key="4">
    <source>
        <dbReference type="EMBL" id="OSJ32836.1"/>
    </source>
</evidence>
<dbReference type="EMBL" id="NAFK01000139">
    <property type="protein sequence ID" value="OSJ32836.1"/>
    <property type="molecule type" value="Genomic_DNA"/>
</dbReference>
<comment type="similarity">
    <text evidence="1">Belongs to the aldehyde dehydrogenase family.</text>
</comment>
<organism evidence="4 5">
    <name type="scientific">Bradyrhizobium canariense</name>
    <dbReference type="NCBI Taxonomy" id="255045"/>
    <lineage>
        <taxon>Bacteria</taxon>
        <taxon>Pseudomonadati</taxon>
        <taxon>Pseudomonadota</taxon>
        <taxon>Alphaproteobacteria</taxon>
        <taxon>Hyphomicrobiales</taxon>
        <taxon>Nitrobacteraceae</taxon>
        <taxon>Bradyrhizobium</taxon>
    </lineage>
</organism>
<reference evidence="4 5" key="1">
    <citation type="submission" date="2017-03" db="EMBL/GenBank/DDBJ databases">
        <title>Whole genome sequences of fourteen strains of Bradyrhizobium canariense and one strain of Bradyrhizobium japonicum isolated from Lupinus (Papilionoideae: Genisteae) species in Algeria.</title>
        <authorList>
            <person name="Crovadore J."/>
            <person name="Chekireb D."/>
            <person name="Brachmann A."/>
            <person name="Chablais R."/>
            <person name="Cochard B."/>
            <person name="Lefort F."/>
        </authorList>
    </citation>
    <scope>NUCLEOTIDE SEQUENCE [LARGE SCALE GENOMIC DNA]</scope>
    <source>
        <strain evidence="4 5">UBMAN05</strain>
    </source>
</reference>
<dbReference type="PANTHER" id="PTHR42804:SF1">
    <property type="entry name" value="ALDEHYDE DEHYDROGENASE-RELATED"/>
    <property type="match status" value="1"/>
</dbReference>
<dbReference type="Gene3D" id="3.40.309.10">
    <property type="entry name" value="Aldehyde Dehydrogenase, Chain A, domain 2"/>
    <property type="match status" value="1"/>
</dbReference>
<keyword evidence="2" id="KW-0560">Oxidoreductase</keyword>
<evidence type="ECO:0000259" key="3">
    <source>
        <dbReference type="Pfam" id="PF00171"/>
    </source>
</evidence>
<dbReference type="SUPFAM" id="SSF53720">
    <property type="entry name" value="ALDH-like"/>
    <property type="match status" value="1"/>
</dbReference>
<accession>A0ABX3X9Q9</accession>
<dbReference type="InterPro" id="IPR016162">
    <property type="entry name" value="Ald_DH_N"/>
</dbReference>
<evidence type="ECO:0000256" key="2">
    <source>
        <dbReference type="ARBA" id="ARBA00023002"/>
    </source>
</evidence>
<feature type="domain" description="Aldehyde dehydrogenase" evidence="3">
    <location>
        <begin position="2"/>
        <end position="63"/>
    </location>
</feature>
<proteinExistence type="inferred from homology"/>
<protein>
    <recommendedName>
        <fullName evidence="3">Aldehyde dehydrogenase domain-containing protein</fullName>
    </recommendedName>
</protein>